<dbReference type="HAMAP" id="MF_00238">
    <property type="entry name" value="Cytidyl_kinase_type1"/>
    <property type="match status" value="1"/>
</dbReference>
<keyword evidence="4 9" id="KW-0547">Nucleotide-binding</keyword>
<feature type="binding site" evidence="9">
    <location>
        <begin position="14"/>
        <end position="22"/>
    </location>
    <ligand>
        <name>ATP</name>
        <dbReference type="ChEBI" id="CHEBI:30616"/>
    </ligand>
</feature>
<evidence type="ECO:0000259" key="10">
    <source>
        <dbReference type="Pfam" id="PF02224"/>
    </source>
</evidence>
<dbReference type="GO" id="GO:0015949">
    <property type="term" value="P:nucleobase-containing small molecule interconversion"/>
    <property type="evidence" value="ECO:0007669"/>
    <property type="project" value="TreeGrafter"/>
</dbReference>
<dbReference type="PANTHER" id="PTHR21299:SF2">
    <property type="entry name" value="CYTIDYLATE KINASE"/>
    <property type="match status" value="1"/>
</dbReference>
<keyword evidence="5 9" id="KW-0418">Kinase</keyword>
<evidence type="ECO:0000256" key="9">
    <source>
        <dbReference type="HAMAP-Rule" id="MF_00238"/>
    </source>
</evidence>
<dbReference type="FunFam" id="3.40.50.300:FF:000484">
    <property type="entry name" value="Cytidylate kinase"/>
    <property type="match status" value="1"/>
</dbReference>
<evidence type="ECO:0000313" key="12">
    <source>
        <dbReference type="Proteomes" id="UP000239047"/>
    </source>
</evidence>
<dbReference type="EMBL" id="PREZ01000002">
    <property type="protein sequence ID" value="PPA71278.1"/>
    <property type="molecule type" value="Genomic_DNA"/>
</dbReference>
<dbReference type="CDD" id="cd02020">
    <property type="entry name" value="CMPK"/>
    <property type="match status" value="1"/>
</dbReference>
<reference evidence="11 12" key="1">
    <citation type="submission" date="2018-02" db="EMBL/GenBank/DDBJ databases">
        <title>Jeotgalibacillus proteolyticum sp. nov. a protease producing bacterium isolated from ocean sediments of Laizhou Bay.</title>
        <authorList>
            <person name="Li Y."/>
        </authorList>
    </citation>
    <scope>NUCLEOTIDE SEQUENCE [LARGE SCALE GENOMIC DNA]</scope>
    <source>
        <strain evidence="11 12">22-7</strain>
    </source>
</reference>
<dbReference type="InterPro" id="IPR011994">
    <property type="entry name" value="Cytidylate_kinase_dom"/>
</dbReference>
<comment type="similarity">
    <text evidence="1 9">Belongs to the cytidylate kinase family. Type 1 subfamily.</text>
</comment>
<evidence type="ECO:0000256" key="2">
    <source>
        <dbReference type="ARBA" id="ARBA00022490"/>
    </source>
</evidence>
<dbReference type="Gene3D" id="3.40.50.300">
    <property type="entry name" value="P-loop containing nucleotide triphosphate hydrolases"/>
    <property type="match status" value="1"/>
</dbReference>
<dbReference type="SUPFAM" id="SSF52540">
    <property type="entry name" value="P-loop containing nucleoside triphosphate hydrolases"/>
    <property type="match status" value="1"/>
</dbReference>
<dbReference type="AlphaFoldDB" id="A0A2S5GEA7"/>
<sequence>MNVLGKKLRIALDGPAAAGKSTIAKRLAEKLGYVYIDTGAMYRTLTYKALKMQTDPENEKELYEVLLNTIIELKPGTLGQLVFLDGDEVTNEIRSNDVTNQVSNVAKHPLIRKEMVRRQQELVESGGIVMDGRDIGTHVIPDAEVKIFMIASVEERARRRFEEHKRQGIESSLEQLQKAIEERDYLDSTREASPLTKADDAIEIDTTAMDIESVVNTILDLVKERGGSI</sequence>
<protein>
    <recommendedName>
        <fullName evidence="9">Cytidylate kinase</fullName>
        <shortName evidence="9">CK</shortName>
        <ecNumber evidence="9">2.7.4.25</ecNumber>
    </recommendedName>
    <alternativeName>
        <fullName evidence="9">Cytidine monophosphate kinase</fullName>
        <shortName evidence="9">CMP kinase</shortName>
    </alternativeName>
</protein>
<comment type="caution">
    <text evidence="11">The sequence shown here is derived from an EMBL/GenBank/DDBJ whole genome shotgun (WGS) entry which is preliminary data.</text>
</comment>
<evidence type="ECO:0000256" key="3">
    <source>
        <dbReference type="ARBA" id="ARBA00022679"/>
    </source>
</evidence>
<dbReference type="GO" id="GO:0036430">
    <property type="term" value="F:CMP kinase activity"/>
    <property type="evidence" value="ECO:0007669"/>
    <property type="project" value="RHEA"/>
</dbReference>
<gene>
    <name evidence="9" type="primary">cmk</name>
    <name evidence="11" type="ORF">C4B60_04225</name>
</gene>
<proteinExistence type="inferred from homology"/>
<evidence type="ECO:0000313" key="11">
    <source>
        <dbReference type="EMBL" id="PPA71278.1"/>
    </source>
</evidence>
<comment type="subcellular location">
    <subcellularLocation>
        <location evidence="9">Cytoplasm</location>
    </subcellularLocation>
</comment>
<dbReference type="GO" id="GO:0005524">
    <property type="term" value="F:ATP binding"/>
    <property type="evidence" value="ECO:0007669"/>
    <property type="project" value="UniProtKB-UniRule"/>
</dbReference>
<dbReference type="NCBIfam" id="TIGR00017">
    <property type="entry name" value="cmk"/>
    <property type="match status" value="1"/>
</dbReference>
<dbReference type="InterPro" id="IPR027417">
    <property type="entry name" value="P-loop_NTPase"/>
</dbReference>
<dbReference type="GO" id="GO:0006220">
    <property type="term" value="P:pyrimidine nucleotide metabolic process"/>
    <property type="evidence" value="ECO:0007669"/>
    <property type="project" value="UniProtKB-UniRule"/>
</dbReference>
<comment type="catalytic activity">
    <reaction evidence="7 9">
        <text>dCMP + ATP = dCDP + ADP</text>
        <dbReference type="Rhea" id="RHEA:25094"/>
        <dbReference type="ChEBI" id="CHEBI:30616"/>
        <dbReference type="ChEBI" id="CHEBI:57566"/>
        <dbReference type="ChEBI" id="CHEBI:58593"/>
        <dbReference type="ChEBI" id="CHEBI:456216"/>
        <dbReference type="EC" id="2.7.4.25"/>
    </reaction>
</comment>
<evidence type="ECO:0000256" key="5">
    <source>
        <dbReference type="ARBA" id="ARBA00022777"/>
    </source>
</evidence>
<feature type="domain" description="Cytidylate kinase" evidence="10">
    <location>
        <begin position="10"/>
        <end position="223"/>
    </location>
</feature>
<evidence type="ECO:0000256" key="1">
    <source>
        <dbReference type="ARBA" id="ARBA00009427"/>
    </source>
</evidence>
<evidence type="ECO:0000256" key="8">
    <source>
        <dbReference type="ARBA" id="ARBA00048478"/>
    </source>
</evidence>
<dbReference type="Proteomes" id="UP000239047">
    <property type="component" value="Unassembled WGS sequence"/>
</dbReference>
<comment type="catalytic activity">
    <reaction evidence="8 9">
        <text>CMP + ATP = CDP + ADP</text>
        <dbReference type="Rhea" id="RHEA:11600"/>
        <dbReference type="ChEBI" id="CHEBI:30616"/>
        <dbReference type="ChEBI" id="CHEBI:58069"/>
        <dbReference type="ChEBI" id="CHEBI:60377"/>
        <dbReference type="ChEBI" id="CHEBI:456216"/>
        <dbReference type="EC" id="2.7.4.25"/>
    </reaction>
</comment>
<dbReference type="RefSeq" id="WP_104056769.1">
    <property type="nucleotide sequence ID" value="NZ_PREZ01000002.1"/>
</dbReference>
<dbReference type="GO" id="GO:0036431">
    <property type="term" value="F:dCMP kinase activity"/>
    <property type="evidence" value="ECO:0007669"/>
    <property type="project" value="InterPro"/>
</dbReference>
<keyword evidence="12" id="KW-1185">Reference proteome</keyword>
<name>A0A2S5GEA7_9BACL</name>
<keyword evidence="2 9" id="KW-0963">Cytoplasm</keyword>
<evidence type="ECO:0000256" key="6">
    <source>
        <dbReference type="ARBA" id="ARBA00022840"/>
    </source>
</evidence>
<dbReference type="PANTHER" id="PTHR21299">
    <property type="entry name" value="CYTIDYLATE KINASE/PANTOATE-BETA-ALANINE LIGASE"/>
    <property type="match status" value="1"/>
</dbReference>
<accession>A0A2S5GEA7</accession>
<keyword evidence="3 9" id="KW-0808">Transferase</keyword>
<dbReference type="OrthoDB" id="9807434at2"/>
<dbReference type="GO" id="GO:0005829">
    <property type="term" value="C:cytosol"/>
    <property type="evidence" value="ECO:0007669"/>
    <property type="project" value="TreeGrafter"/>
</dbReference>
<organism evidence="11 12">
    <name type="scientific">Jeotgalibacillus proteolyticus</name>
    <dbReference type="NCBI Taxonomy" id="2082395"/>
    <lineage>
        <taxon>Bacteria</taxon>
        <taxon>Bacillati</taxon>
        <taxon>Bacillota</taxon>
        <taxon>Bacilli</taxon>
        <taxon>Bacillales</taxon>
        <taxon>Caryophanaceae</taxon>
        <taxon>Jeotgalibacillus</taxon>
    </lineage>
</organism>
<dbReference type="InterPro" id="IPR003136">
    <property type="entry name" value="Cytidylate_kin"/>
</dbReference>
<evidence type="ECO:0000256" key="4">
    <source>
        <dbReference type="ARBA" id="ARBA00022741"/>
    </source>
</evidence>
<keyword evidence="6 9" id="KW-0067">ATP-binding</keyword>
<dbReference type="EC" id="2.7.4.25" evidence="9"/>
<evidence type="ECO:0000256" key="7">
    <source>
        <dbReference type="ARBA" id="ARBA00047615"/>
    </source>
</evidence>
<dbReference type="Pfam" id="PF02224">
    <property type="entry name" value="Cytidylate_kin"/>
    <property type="match status" value="1"/>
</dbReference>